<dbReference type="Gene3D" id="1.20.144.10">
    <property type="entry name" value="Phosphatidic acid phosphatase type 2/haloperoxidase"/>
    <property type="match status" value="2"/>
</dbReference>
<dbReference type="PANTHER" id="PTHR14969">
    <property type="entry name" value="SPHINGOSINE-1-PHOSPHATE PHOSPHOHYDROLASE"/>
    <property type="match status" value="1"/>
</dbReference>
<reference evidence="3 4" key="1">
    <citation type="submission" date="2017-05" db="EMBL/GenBank/DDBJ databases">
        <title>Complete and WGS of Bordetella genogroups.</title>
        <authorList>
            <person name="Spilker T."/>
            <person name="LiPuma J."/>
        </authorList>
    </citation>
    <scope>NUCLEOTIDE SEQUENCE [LARGE SCALE GENOMIC DNA]</scope>
    <source>
        <strain evidence="3 4">AU7206</strain>
    </source>
</reference>
<accession>A0A1W6ZF01</accession>
<dbReference type="SMART" id="SM00014">
    <property type="entry name" value="acidPPc"/>
    <property type="match status" value="1"/>
</dbReference>
<dbReference type="OrthoDB" id="9780918at2"/>
<sequence length="251" mass="26429">MEQTAAWIADHPLTLFLLLPAAGAAASAALWGLAARLPAGRRRAALYASLAAMAALVFIVSALAVGGEGGLVAFDMALARHLGQTVAPRLLWAMGWFTHLGDRDFLTVVAVAMTVLLLARRRWVLAAGCAAATAGGGLMNMFLKRTFQRLRPEYGHDYAIVSGWSFPSGHASASMAVYGMACYLLLRVLPQPWRPACVAGAAALIVAIGVSRVLLQVHFASDVAAGFAITALWLALCVAVIERRAPRPAQG</sequence>
<keyword evidence="1" id="KW-1133">Transmembrane helix</keyword>
<dbReference type="RefSeq" id="WP_086079726.1">
    <property type="nucleotide sequence ID" value="NZ_CP021111.1"/>
</dbReference>
<protein>
    <submittedName>
        <fullName evidence="3">Acid phosphatase</fullName>
    </submittedName>
</protein>
<feature type="transmembrane region" description="Helical" evidence="1">
    <location>
        <begin position="123"/>
        <end position="143"/>
    </location>
</feature>
<dbReference type="KEGG" id="bgm:CAL15_17260"/>
<dbReference type="InterPro" id="IPR000326">
    <property type="entry name" value="PAP2/HPO"/>
</dbReference>
<dbReference type="InterPro" id="IPR036938">
    <property type="entry name" value="PAP2/HPO_sf"/>
</dbReference>
<feature type="transmembrane region" description="Helical" evidence="1">
    <location>
        <begin position="223"/>
        <end position="241"/>
    </location>
</feature>
<keyword evidence="1" id="KW-0472">Membrane</keyword>
<dbReference type="EMBL" id="CP021111">
    <property type="protein sequence ID" value="ARP95973.1"/>
    <property type="molecule type" value="Genomic_DNA"/>
</dbReference>
<feature type="transmembrane region" description="Helical" evidence="1">
    <location>
        <begin position="45"/>
        <end position="66"/>
    </location>
</feature>
<feature type="transmembrane region" description="Helical" evidence="1">
    <location>
        <begin position="100"/>
        <end position="118"/>
    </location>
</feature>
<dbReference type="CDD" id="cd03392">
    <property type="entry name" value="PAP2_like_2"/>
    <property type="match status" value="1"/>
</dbReference>
<gene>
    <name evidence="3" type="ORF">CAL15_17260</name>
</gene>
<feature type="transmembrane region" description="Helical" evidence="1">
    <location>
        <begin position="198"/>
        <end position="217"/>
    </location>
</feature>
<dbReference type="Proteomes" id="UP000194161">
    <property type="component" value="Chromosome"/>
</dbReference>
<dbReference type="Pfam" id="PF01569">
    <property type="entry name" value="PAP2"/>
    <property type="match status" value="1"/>
</dbReference>
<dbReference type="AlphaFoldDB" id="A0A1W6ZF01"/>
<feature type="transmembrane region" description="Helical" evidence="1">
    <location>
        <begin position="12"/>
        <end position="33"/>
    </location>
</feature>
<feature type="transmembrane region" description="Helical" evidence="1">
    <location>
        <begin position="163"/>
        <end position="186"/>
    </location>
</feature>
<dbReference type="SUPFAM" id="SSF48317">
    <property type="entry name" value="Acid phosphatase/Vanadium-dependent haloperoxidase"/>
    <property type="match status" value="1"/>
</dbReference>
<evidence type="ECO:0000256" key="1">
    <source>
        <dbReference type="SAM" id="Phobius"/>
    </source>
</evidence>
<evidence type="ECO:0000259" key="2">
    <source>
        <dbReference type="SMART" id="SM00014"/>
    </source>
</evidence>
<evidence type="ECO:0000313" key="4">
    <source>
        <dbReference type="Proteomes" id="UP000194161"/>
    </source>
</evidence>
<dbReference type="STRING" id="463040.CAL15_17260"/>
<evidence type="ECO:0000313" key="3">
    <source>
        <dbReference type="EMBL" id="ARP95973.1"/>
    </source>
</evidence>
<keyword evidence="4" id="KW-1185">Reference proteome</keyword>
<proteinExistence type="predicted"/>
<name>A0A1W6ZF01_9BORD</name>
<feature type="domain" description="Phosphatidic acid phosphatase type 2/haloperoxidase" evidence="2">
    <location>
        <begin position="126"/>
        <end position="238"/>
    </location>
</feature>
<keyword evidence="1" id="KW-0812">Transmembrane</keyword>
<dbReference type="PANTHER" id="PTHR14969:SF13">
    <property type="entry name" value="AT30094P"/>
    <property type="match status" value="1"/>
</dbReference>
<organism evidence="3 4">
    <name type="scientific">Bordetella genomosp. 13</name>
    <dbReference type="NCBI Taxonomy" id="463040"/>
    <lineage>
        <taxon>Bacteria</taxon>
        <taxon>Pseudomonadati</taxon>
        <taxon>Pseudomonadota</taxon>
        <taxon>Betaproteobacteria</taxon>
        <taxon>Burkholderiales</taxon>
        <taxon>Alcaligenaceae</taxon>
        <taxon>Bordetella</taxon>
    </lineage>
</organism>